<evidence type="ECO:0000259" key="10">
    <source>
        <dbReference type="PROSITE" id="PS50110"/>
    </source>
</evidence>
<feature type="domain" description="Response regulatory" evidence="10">
    <location>
        <begin position="6"/>
        <end position="119"/>
    </location>
</feature>
<evidence type="ECO:0000256" key="8">
    <source>
        <dbReference type="SAM" id="MobiDB-lite"/>
    </source>
</evidence>
<keyword evidence="4" id="KW-0808">Transferase</keyword>
<dbReference type="Pfam" id="PF00989">
    <property type="entry name" value="PAS"/>
    <property type="match status" value="1"/>
</dbReference>
<dbReference type="OrthoDB" id="8127at2157"/>
<dbReference type="Gene3D" id="3.30.565.10">
    <property type="entry name" value="Histidine kinase-like ATPase, C-terminal domain"/>
    <property type="match status" value="1"/>
</dbReference>
<feature type="domain" description="Histidine kinase" evidence="9">
    <location>
        <begin position="389"/>
        <end position="610"/>
    </location>
</feature>
<keyword evidence="6" id="KW-0902">Two-component regulatory system</keyword>
<reference evidence="13 14" key="1">
    <citation type="submission" date="2017-02" db="EMBL/GenBank/DDBJ databases">
        <title>Natronthermophilus aegyptiacus gen. nov.,sp. nov., an aerobic, extremely halophilic alkalithermophilic archaeon isolated from the athalassohaline Wadi An Natrun, Egypt.</title>
        <authorList>
            <person name="Zhao B."/>
        </authorList>
    </citation>
    <scope>NUCLEOTIDE SEQUENCE [LARGE SCALE GENOMIC DNA]</scope>
    <source>
        <strain evidence="13 14">CGMCC 1.3597</strain>
    </source>
</reference>
<dbReference type="GO" id="GO:0000155">
    <property type="term" value="F:phosphorelay sensor kinase activity"/>
    <property type="evidence" value="ECO:0007669"/>
    <property type="project" value="InterPro"/>
</dbReference>
<dbReference type="SUPFAM" id="SSF55785">
    <property type="entry name" value="PYP-like sensor domain (PAS domain)"/>
    <property type="match status" value="2"/>
</dbReference>
<dbReference type="NCBIfam" id="TIGR00229">
    <property type="entry name" value="sensory_box"/>
    <property type="match status" value="2"/>
</dbReference>
<dbReference type="PROSITE" id="PS50109">
    <property type="entry name" value="HIS_KIN"/>
    <property type="match status" value="1"/>
</dbReference>
<dbReference type="Gene3D" id="3.30.450.20">
    <property type="entry name" value="PAS domain"/>
    <property type="match status" value="2"/>
</dbReference>
<dbReference type="InterPro" id="IPR000700">
    <property type="entry name" value="PAS-assoc_C"/>
</dbReference>
<evidence type="ECO:0000259" key="9">
    <source>
        <dbReference type="PROSITE" id="PS50109"/>
    </source>
</evidence>
<dbReference type="Proteomes" id="UP000196084">
    <property type="component" value="Unassembled WGS sequence"/>
</dbReference>
<dbReference type="PROSITE" id="PS50112">
    <property type="entry name" value="PAS"/>
    <property type="match status" value="1"/>
</dbReference>
<dbReference type="AlphaFoldDB" id="A0A202EAZ9"/>
<evidence type="ECO:0000256" key="2">
    <source>
        <dbReference type="ARBA" id="ARBA00012438"/>
    </source>
</evidence>
<dbReference type="Gene3D" id="1.10.287.130">
    <property type="match status" value="1"/>
</dbReference>
<dbReference type="CDD" id="cd00082">
    <property type="entry name" value="HisKA"/>
    <property type="match status" value="1"/>
</dbReference>
<dbReference type="InterPro" id="IPR011006">
    <property type="entry name" value="CheY-like_superfamily"/>
</dbReference>
<gene>
    <name evidence="13" type="ORF">B2G88_01080</name>
</gene>
<dbReference type="Pfam" id="PF02518">
    <property type="entry name" value="HATPase_c"/>
    <property type="match status" value="1"/>
</dbReference>
<keyword evidence="3" id="KW-0597">Phosphoprotein</keyword>
<dbReference type="InterPro" id="IPR005467">
    <property type="entry name" value="His_kinase_dom"/>
</dbReference>
<dbReference type="Gene3D" id="3.40.50.2300">
    <property type="match status" value="1"/>
</dbReference>
<dbReference type="InterPro" id="IPR013656">
    <property type="entry name" value="PAS_4"/>
</dbReference>
<dbReference type="PANTHER" id="PTHR43711:SF1">
    <property type="entry name" value="HISTIDINE KINASE 1"/>
    <property type="match status" value="1"/>
</dbReference>
<dbReference type="PANTHER" id="PTHR43711">
    <property type="entry name" value="TWO-COMPONENT HISTIDINE KINASE"/>
    <property type="match status" value="1"/>
</dbReference>
<dbReference type="Pfam" id="PF08448">
    <property type="entry name" value="PAS_4"/>
    <property type="match status" value="1"/>
</dbReference>
<dbReference type="InterPro" id="IPR004358">
    <property type="entry name" value="Sig_transdc_His_kin-like_C"/>
</dbReference>
<comment type="caution">
    <text evidence="13">The sequence shown here is derived from an EMBL/GenBank/DDBJ whole genome shotgun (WGS) entry which is preliminary data.</text>
</comment>
<evidence type="ECO:0000256" key="5">
    <source>
        <dbReference type="ARBA" id="ARBA00022777"/>
    </source>
</evidence>
<comment type="catalytic activity">
    <reaction evidence="1">
        <text>ATP + protein L-histidine = ADP + protein N-phospho-L-histidine.</text>
        <dbReference type="EC" id="2.7.13.3"/>
    </reaction>
</comment>
<dbReference type="InterPro" id="IPR035965">
    <property type="entry name" value="PAS-like_dom_sf"/>
</dbReference>
<feature type="domain" description="PAS" evidence="11">
    <location>
        <begin position="144"/>
        <end position="186"/>
    </location>
</feature>
<keyword evidence="14" id="KW-1185">Reference proteome</keyword>
<evidence type="ECO:0000259" key="11">
    <source>
        <dbReference type="PROSITE" id="PS50112"/>
    </source>
</evidence>
<evidence type="ECO:0000256" key="3">
    <source>
        <dbReference type="ARBA" id="ARBA00022553"/>
    </source>
</evidence>
<dbReference type="InterPro" id="IPR003661">
    <property type="entry name" value="HisK_dim/P_dom"/>
</dbReference>
<sequence>MPTSDRLLIVGEPLPQRSQHQRHLATEFTLEAVPDAAAAIARFEDGRFDGVVTAYDLPDETGLEVCAAVRAREHACPVIVVGEQPQDAVGAALFEVDATAYVRRTESPETVVDECRTAVDQYHRTRGAQRVASAGGAGHCLVRDGVITYATPSLARLFGTDASALEGRSFTELVTPSHREQVADELATLDQPREMRFSIAGRDGERRTFHIQWRPAGDELVGTVIEDTERARQIESLEREAAMLESLLENLPLSIYFKDRASRHVRVSDYMTRNNPEAFIKNSEGKVHPHAEDIVGKTDFDLYATAFAEEALADDRRVIDGEATITDRLEAARTGTGEELYTATTKAPWYDTDGRVAGVVGVTLDITDRVTSRKELERHNERLTEFAEVLTHDLRNPVNVAQGYLDVLQTEYDREAIEACERSLERISRLIDEIREFVLQGRSVESPEPVDLRAVARQAWDTVETADAALEVGTTRRVYADPERLQRLLENLFRNAVDHGIPESQSTARAGTDGERSDDAGETAPATDPPLTVRLEWTGNGFAVVDDGVGFPETAETEMLFERGYTTASTGTGFGLAIVHDIAEAHGWTVSATASAAGGARFEFDEVVVVDSDIGQTYGV</sequence>
<dbReference type="RefSeq" id="WP_054863471.1">
    <property type="nucleotide sequence ID" value="NZ_MWPH01000001.1"/>
</dbReference>
<evidence type="ECO:0000313" key="14">
    <source>
        <dbReference type="Proteomes" id="UP000196084"/>
    </source>
</evidence>
<evidence type="ECO:0000259" key="12">
    <source>
        <dbReference type="PROSITE" id="PS50113"/>
    </source>
</evidence>
<feature type="domain" description="PAC" evidence="12">
    <location>
        <begin position="323"/>
        <end position="378"/>
    </location>
</feature>
<dbReference type="SUPFAM" id="SSF47384">
    <property type="entry name" value="Homodimeric domain of signal transducing histidine kinase"/>
    <property type="match status" value="1"/>
</dbReference>
<keyword evidence="5" id="KW-0418">Kinase</keyword>
<name>A0A202EAZ9_9EURY</name>
<dbReference type="PROSITE" id="PS50113">
    <property type="entry name" value="PAC"/>
    <property type="match status" value="1"/>
</dbReference>
<dbReference type="InterPro" id="IPR036097">
    <property type="entry name" value="HisK_dim/P_sf"/>
</dbReference>
<protein>
    <recommendedName>
        <fullName evidence="2">histidine kinase</fullName>
        <ecNumber evidence="2">2.7.13.3</ecNumber>
    </recommendedName>
</protein>
<organism evidence="13 14">
    <name type="scientific">Natronolimnobius baerhuensis</name>
    <dbReference type="NCBI Taxonomy" id="253108"/>
    <lineage>
        <taxon>Archaea</taxon>
        <taxon>Methanobacteriati</taxon>
        <taxon>Methanobacteriota</taxon>
        <taxon>Stenosarchaea group</taxon>
        <taxon>Halobacteria</taxon>
        <taxon>Halobacteriales</taxon>
        <taxon>Natrialbaceae</taxon>
        <taxon>Natronolimnobius</taxon>
    </lineage>
</organism>
<dbReference type="EMBL" id="MWPH01000001">
    <property type="protein sequence ID" value="OVE85453.1"/>
    <property type="molecule type" value="Genomic_DNA"/>
</dbReference>
<dbReference type="SUPFAM" id="SSF52172">
    <property type="entry name" value="CheY-like"/>
    <property type="match status" value="1"/>
</dbReference>
<dbReference type="InterPro" id="IPR036890">
    <property type="entry name" value="HATPase_C_sf"/>
</dbReference>
<dbReference type="InterPro" id="IPR001789">
    <property type="entry name" value="Sig_transdc_resp-reg_receiver"/>
</dbReference>
<accession>A0A202EAZ9</accession>
<evidence type="ECO:0000256" key="4">
    <source>
        <dbReference type="ARBA" id="ARBA00022679"/>
    </source>
</evidence>
<evidence type="ECO:0000313" key="13">
    <source>
        <dbReference type="EMBL" id="OVE85453.1"/>
    </source>
</evidence>
<dbReference type="SMART" id="SM00448">
    <property type="entry name" value="REC"/>
    <property type="match status" value="1"/>
</dbReference>
<dbReference type="SMART" id="SM00387">
    <property type="entry name" value="HATPase_c"/>
    <property type="match status" value="1"/>
</dbReference>
<dbReference type="InterPro" id="IPR013767">
    <property type="entry name" value="PAS_fold"/>
</dbReference>
<comment type="caution">
    <text evidence="7">Lacks conserved residue(s) required for the propagation of feature annotation.</text>
</comment>
<dbReference type="SUPFAM" id="SSF55874">
    <property type="entry name" value="ATPase domain of HSP90 chaperone/DNA topoisomerase II/histidine kinase"/>
    <property type="match status" value="1"/>
</dbReference>
<dbReference type="InterPro" id="IPR000014">
    <property type="entry name" value="PAS"/>
</dbReference>
<dbReference type="GO" id="GO:0006355">
    <property type="term" value="P:regulation of DNA-templated transcription"/>
    <property type="evidence" value="ECO:0007669"/>
    <property type="project" value="InterPro"/>
</dbReference>
<dbReference type="CDD" id="cd00156">
    <property type="entry name" value="REC"/>
    <property type="match status" value="1"/>
</dbReference>
<evidence type="ECO:0000256" key="7">
    <source>
        <dbReference type="PROSITE-ProRule" id="PRU00169"/>
    </source>
</evidence>
<dbReference type="InterPro" id="IPR003594">
    <property type="entry name" value="HATPase_dom"/>
</dbReference>
<evidence type="ECO:0000256" key="1">
    <source>
        <dbReference type="ARBA" id="ARBA00000085"/>
    </source>
</evidence>
<dbReference type="PROSITE" id="PS50110">
    <property type="entry name" value="RESPONSE_REGULATORY"/>
    <property type="match status" value="1"/>
</dbReference>
<dbReference type="InterPro" id="IPR050736">
    <property type="entry name" value="Sensor_HK_Regulatory"/>
</dbReference>
<dbReference type="SMART" id="SM00388">
    <property type="entry name" value="HisKA"/>
    <property type="match status" value="1"/>
</dbReference>
<evidence type="ECO:0000256" key="6">
    <source>
        <dbReference type="ARBA" id="ARBA00023012"/>
    </source>
</evidence>
<dbReference type="CDD" id="cd00130">
    <property type="entry name" value="PAS"/>
    <property type="match status" value="1"/>
</dbReference>
<dbReference type="EC" id="2.7.13.3" evidence="2"/>
<proteinExistence type="predicted"/>
<dbReference type="PRINTS" id="PR00344">
    <property type="entry name" value="BCTRLSENSOR"/>
</dbReference>
<dbReference type="Pfam" id="PF00512">
    <property type="entry name" value="HisKA"/>
    <property type="match status" value="1"/>
</dbReference>
<dbReference type="Pfam" id="PF00072">
    <property type="entry name" value="Response_reg"/>
    <property type="match status" value="1"/>
</dbReference>
<feature type="region of interest" description="Disordered" evidence="8">
    <location>
        <begin position="500"/>
        <end position="530"/>
    </location>
</feature>